<dbReference type="AlphaFoldDB" id="A0A4R7UUY4"/>
<dbReference type="EMBL" id="SOCQ01000019">
    <property type="protein sequence ID" value="TDV40518.1"/>
    <property type="molecule type" value="Genomic_DNA"/>
</dbReference>
<dbReference type="Gene3D" id="3.30.2020.10">
    <property type="entry name" value="NE0471-like N-terminal domain"/>
    <property type="match status" value="1"/>
</dbReference>
<dbReference type="InterPro" id="IPR036782">
    <property type="entry name" value="NE0471-like_N"/>
</dbReference>
<evidence type="ECO:0000313" key="1">
    <source>
        <dbReference type="EMBL" id="TDV40518.1"/>
    </source>
</evidence>
<dbReference type="InterPro" id="IPR018841">
    <property type="entry name" value="DUF2442"/>
</dbReference>
<comment type="caution">
    <text evidence="1">The sequence shown here is derived from an EMBL/GenBank/DDBJ whole genome shotgun (WGS) entry which is preliminary data.</text>
</comment>
<protein>
    <submittedName>
        <fullName evidence="1">Uncharacterized protein DUF2442</fullName>
    </submittedName>
</protein>
<dbReference type="SUPFAM" id="SSF143880">
    <property type="entry name" value="NE0471 N-terminal domain-like"/>
    <property type="match status" value="1"/>
</dbReference>
<accession>A0A4R7UUY4</accession>
<gene>
    <name evidence="1" type="ORF">EDF87_11939</name>
</gene>
<proteinExistence type="predicted"/>
<name>A0A4R7UUY4_9PSED</name>
<evidence type="ECO:0000313" key="2">
    <source>
        <dbReference type="Proteomes" id="UP000295804"/>
    </source>
</evidence>
<dbReference type="Pfam" id="PF10387">
    <property type="entry name" value="DUF2442"/>
    <property type="match status" value="1"/>
</dbReference>
<organism evidence="1 2">
    <name type="scientific">Pseudomonas helmanticensis</name>
    <dbReference type="NCBI Taxonomy" id="1471381"/>
    <lineage>
        <taxon>Bacteria</taxon>
        <taxon>Pseudomonadati</taxon>
        <taxon>Pseudomonadota</taxon>
        <taxon>Gammaproteobacteria</taxon>
        <taxon>Pseudomonadales</taxon>
        <taxon>Pseudomonadaceae</taxon>
        <taxon>Pseudomonas</taxon>
    </lineage>
</organism>
<reference evidence="1 2" key="1">
    <citation type="submission" date="2019-03" db="EMBL/GenBank/DDBJ databases">
        <title>Genomic analyses of the natural microbiome of Caenorhabditis elegans.</title>
        <authorList>
            <person name="Samuel B."/>
        </authorList>
    </citation>
    <scope>NUCLEOTIDE SEQUENCE [LARGE SCALE GENOMIC DNA]</scope>
    <source>
        <strain evidence="1 2">BIGb0525</strain>
    </source>
</reference>
<sequence length="101" mass="11081">MLSMKRPRLAAVTALSDSRLALCFVDGRALTLDLSRDIQTYKQLQPLLDPQVFATAILGDKGWTVEWPAPDIQIGADTLYLDAFPEMNPNPHPASAAHIAH</sequence>
<dbReference type="Proteomes" id="UP000295804">
    <property type="component" value="Unassembled WGS sequence"/>
</dbReference>